<dbReference type="InterPro" id="IPR037151">
    <property type="entry name" value="AlkB-like_sf"/>
</dbReference>
<dbReference type="GO" id="GO:0051213">
    <property type="term" value="F:dioxygenase activity"/>
    <property type="evidence" value="ECO:0007669"/>
    <property type="project" value="UniProtKB-KW"/>
</dbReference>
<organism evidence="2 3">
    <name type="scientific">Mucilaginibacter gilvus</name>
    <dbReference type="NCBI Taxonomy" id="2305909"/>
    <lineage>
        <taxon>Bacteria</taxon>
        <taxon>Pseudomonadati</taxon>
        <taxon>Bacteroidota</taxon>
        <taxon>Sphingobacteriia</taxon>
        <taxon>Sphingobacteriales</taxon>
        <taxon>Sphingobacteriaceae</taxon>
        <taxon>Mucilaginibacter</taxon>
    </lineage>
</organism>
<dbReference type="InterPro" id="IPR032857">
    <property type="entry name" value="ALKBH4"/>
</dbReference>
<dbReference type="Proteomes" id="UP000286701">
    <property type="component" value="Unassembled WGS sequence"/>
</dbReference>
<dbReference type="PROSITE" id="PS51471">
    <property type="entry name" value="FE2OG_OXY"/>
    <property type="match status" value="1"/>
</dbReference>
<evidence type="ECO:0000313" key="2">
    <source>
        <dbReference type="EMBL" id="RWY48179.1"/>
    </source>
</evidence>
<evidence type="ECO:0000313" key="3">
    <source>
        <dbReference type="Proteomes" id="UP000286701"/>
    </source>
</evidence>
<dbReference type="EMBL" id="SBIW01000012">
    <property type="protein sequence ID" value="RWY48179.1"/>
    <property type="molecule type" value="Genomic_DNA"/>
</dbReference>
<feature type="domain" description="Fe2OG dioxygenase" evidence="1">
    <location>
        <begin position="107"/>
        <end position="209"/>
    </location>
</feature>
<name>A0A444MJ74_9SPHI</name>
<dbReference type="Pfam" id="PF13532">
    <property type="entry name" value="2OG-FeII_Oxy_2"/>
    <property type="match status" value="1"/>
</dbReference>
<comment type="caution">
    <text evidence="2">The sequence shown here is derived from an EMBL/GenBank/DDBJ whole genome shotgun (WGS) entry which is preliminary data.</text>
</comment>
<dbReference type="OrthoDB" id="278699at2"/>
<gene>
    <name evidence="2" type="ORF">EPL05_21645</name>
</gene>
<evidence type="ECO:0000259" key="1">
    <source>
        <dbReference type="PROSITE" id="PS51471"/>
    </source>
</evidence>
<dbReference type="SUPFAM" id="SSF51197">
    <property type="entry name" value="Clavaminate synthase-like"/>
    <property type="match status" value="1"/>
</dbReference>
<sequence>MYNLFNQPSEKALDNKPKTLNLTQDLIKVRGLKYVPDFLSREDHTYLWQEINKSTWLGDLKRRVQHYGWKYDYKSRAINYSMFLGEIPPWAKIIANRLFNEGYISELPDQLIVNEYEPGQGIANHIDCEPCFGDTVISISLGSPCVMDFINIRTKEKVDALLEPRSMVVIAGESRKIWTHGITGRKTDVFNGQRIDRRLRISLTFRKVIVKSCQI</sequence>
<protein>
    <submittedName>
        <fullName evidence="2">Alpha-ketoglutarate-dependent dioxygenase AlkB</fullName>
    </submittedName>
</protein>
<reference evidence="2 3" key="1">
    <citation type="submission" date="2019-01" db="EMBL/GenBank/DDBJ databases">
        <title>Mucilaginibacter antarcticum sp. nov., isolated from antarctic soil.</title>
        <authorList>
            <person name="Yan Y.-Q."/>
            <person name="Du Z.-J."/>
        </authorList>
    </citation>
    <scope>NUCLEOTIDE SEQUENCE [LARGE SCALE GENOMIC DNA]</scope>
    <source>
        <strain evidence="2 3">F01003</strain>
    </source>
</reference>
<dbReference type="InterPro" id="IPR005123">
    <property type="entry name" value="Oxoglu/Fe-dep_dioxygenase_dom"/>
</dbReference>
<dbReference type="PANTHER" id="PTHR12463:SF1">
    <property type="entry name" value="2-OXOGLUTARATE AND FE-DEPENDENT OXYGENASE FAMILY PROTEIN"/>
    <property type="match status" value="1"/>
</dbReference>
<keyword evidence="3" id="KW-1185">Reference proteome</keyword>
<proteinExistence type="predicted"/>
<accession>A0A444MJ74</accession>
<dbReference type="GO" id="GO:0070988">
    <property type="term" value="P:demethylation"/>
    <property type="evidence" value="ECO:0007669"/>
    <property type="project" value="InterPro"/>
</dbReference>
<dbReference type="InterPro" id="IPR027450">
    <property type="entry name" value="AlkB-like"/>
</dbReference>
<dbReference type="PANTHER" id="PTHR12463">
    <property type="entry name" value="OXYGENASE-RELATED"/>
    <property type="match status" value="1"/>
</dbReference>
<keyword evidence="2" id="KW-0223">Dioxygenase</keyword>
<keyword evidence="2" id="KW-0560">Oxidoreductase</keyword>
<dbReference type="AlphaFoldDB" id="A0A444MJ74"/>
<dbReference type="RefSeq" id="WP_128536072.1">
    <property type="nucleotide sequence ID" value="NZ_SBIW01000012.1"/>
</dbReference>
<dbReference type="GO" id="GO:0032451">
    <property type="term" value="F:demethylase activity"/>
    <property type="evidence" value="ECO:0007669"/>
    <property type="project" value="TreeGrafter"/>
</dbReference>
<dbReference type="Gene3D" id="2.60.120.590">
    <property type="entry name" value="Alpha-ketoglutarate-dependent dioxygenase AlkB-like"/>
    <property type="match status" value="1"/>
</dbReference>